<keyword evidence="1" id="KW-0119">Carbohydrate metabolism</keyword>
<dbReference type="PANTHER" id="PTHR10088">
    <property type="entry name" value="GLUCOKINASE REGULATORY PROTEIN"/>
    <property type="match status" value="1"/>
</dbReference>
<keyword evidence="5" id="KW-1185">Reference proteome</keyword>
<dbReference type="GO" id="GO:0009254">
    <property type="term" value="P:peptidoglycan turnover"/>
    <property type="evidence" value="ECO:0007669"/>
    <property type="project" value="TreeGrafter"/>
</dbReference>
<dbReference type="InterPro" id="IPR001347">
    <property type="entry name" value="SIS_dom"/>
</dbReference>
<dbReference type="PROSITE" id="PS01272">
    <property type="entry name" value="GCKR"/>
    <property type="match status" value="1"/>
</dbReference>
<sequence>MPHQPPTERRNPASASIDRLDTLPLLELINDQDAIVAGAVRAALPQLAALVDAALAVLAGGGRIHYYGAGTSGRLALGDAVELGPTYGVGPDTVVAHLAGGPGAGGRAREDAEDHAPEEPPGAAPTAADLVIGITASGRTPYVAAALRAARAAGAATALLSNDPAAPLAELADLHVVLDTGPEVVTGSTRMKAGTAQKLALNAFSTALMVRSGRTWSNLMITASTHNAKLRERAVRTLATACEVPEPVAAEALAAADHETPTALVALVAGVGPAEARAALAVAGGHPWSAVKSLTSRQVTP</sequence>
<feature type="domain" description="SIS" evidence="3">
    <location>
        <begin position="54"/>
        <end position="214"/>
    </location>
</feature>
<name>A0A561UBS8_9ACTN</name>
<reference evidence="4 5" key="1">
    <citation type="submission" date="2019-06" db="EMBL/GenBank/DDBJ databases">
        <title>Sequencing the genomes of 1000 actinobacteria strains.</title>
        <authorList>
            <person name="Klenk H.-P."/>
        </authorList>
    </citation>
    <scope>NUCLEOTIDE SEQUENCE [LARGE SCALE GENOMIC DNA]</scope>
    <source>
        <strain evidence="4 5">DSM 44826</strain>
    </source>
</reference>
<dbReference type="GO" id="GO:0016835">
    <property type="term" value="F:carbon-oxygen lyase activity"/>
    <property type="evidence" value="ECO:0007669"/>
    <property type="project" value="TreeGrafter"/>
</dbReference>
<dbReference type="PANTHER" id="PTHR10088:SF4">
    <property type="entry name" value="GLUCOKINASE REGULATORY PROTEIN"/>
    <property type="match status" value="1"/>
</dbReference>
<dbReference type="AlphaFoldDB" id="A0A561UBS8"/>
<dbReference type="GO" id="GO:0046348">
    <property type="term" value="P:amino sugar catabolic process"/>
    <property type="evidence" value="ECO:0007669"/>
    <property type="project" value="TreeGrafter"/>
</dbReference>
<dbReference type="InterPro" id="IPR046348">
    <property type="entry name" value="SIS_dom_sf"/>
</dbReference>
<dbReference type="NCBIfam" id="NF003915">
    <property type="entry name" value="PRK05441.1"/>
    <property type="match status" value="1"/>
</dbReference>
<dbReference type="NCBIfam" id="NF009222">
    <property type="entry name" value="PRK12570.1"/>
    <property type="match status" value="1"/>
</dbReference>
<proteinExistence type="predicted"/>
<dbReference type="Gene3D" id="1.10.8.1080">
    <property type="match status" value="1"/>
</dbReference>
<dbReference type="Proteomes" id="UP000317940">
    <property type="component" value="Unassembled WGS sequence"/>
</dbReference>
<evidence type="ECO:0000256" key="2">
    <source>
        <dbReference type="SAM" id="MobiDB-lite"/>
    </source>
</evidence>
<evidence type="ECO:0000313" key="4">
    <source>
        <dbReference type="EMBL" id="TWF96822.1"/>
    </source>
</evidence>
<evidence type="ECO:0000256" key="1">
    <source>
        <dbReference type="ARBA" id="ARBA00023277"/>
    </source>
</evidence>
<dbReference type="SUPFAM" id="SSF53697">
    <property type="entry name" value="SIS domain"/>
    <property type="match status" value="1"/>
</dbReference>
<dbReference type="PROSITE" id="PS51464">
    <property type="entry name" value="SIS"/>
    <property type="match status" value="1"/>
</dbReference>
<evidence type="ECO:0000313" key="5">
    <source>
        <dbReference type="Proteomes" id="UP000317940"/>
    </source>
</evidence>
<feature type="compositionally biased region" description="Basic and acidic residues" evidence="2">
    <location>
        <begin position="107"/>
        <end position="118"/>
    </location>
</feature>
<dbReference type="Gene3D" id="3.40.50.10490">
    <property type="entry name" value="Glucose-6-phosphate isomerase like protein, domain 1"/>
    <property type="match status" value="1"/>
</dbReference>
<accession>A0A561UBS8</accession>
<dbReference type="GO" id="GO:0097367">
    <property type="term" value="F:carbohydrate derivative binding"/>
    <property type="evidence" value="ECO:0007669"/>
    <property type="project" value="InterPro"/>
</dbReference>
<dbReference type="GO" id="GO:0016803">
    <property type="term" value="F:ether hydrolase activity"/>
    <property type="evidence" value="ECO:0007669"/>
    <property type="project" value="TreeGrafter"/>
</dbReference>
<dbReference type="InterPro" id="IPR040190">
    <property type="entry name" value="MURQ/GCKR"/>
</dbReference>
<evidence type="ECO:0000259" key="3">
    <source>
        <dbReference type="PROSITE" id="PS51464"/>
    </source>
</evidence>
<dbReference type="InterPro" id="IPR005486">
    <property type="entry name" value="Glucokinase_regulatory_CS"/>
</dbReference>
<gene>
    <name evidence="4" type="ORF">FHX73_11595</name>
</gene>
<dbReference type="OrthoDB" id="9813395at2"/>
<dbReference type="Pfam" id="PF01380">
    <property type="entry name" value="SIS"/>
    <property type="match status" value="1"/>
</dbReference>
<dbReference type="EMBL" id="VIWT01000001">
    <property type="protein sequence ID" value="TWF96822.1"/>
    <property type="molecule type" value="Genomic_DNA"/>
</dbReference>
<comment type="caution">
    <text evidence="4">The sequence shown here is derived from an EMBL/GenBank/DDBJ whole genome shotgun (WGS) entry which is preliminary data.</text>
</comment>
<organism evidence="4 5">
    <name type="scientific">Kitasatospora viridis</name>
    <dbReference type="NCBI Taxonomy" id="281105"/>
    <lineage>
        <taxon>Bacteria</taxon>
        <taxon>Bacillati</taxon>
        <taxon>Actinomycetota</taxon>
        <taxon>Actinomycetes</taxon>
        <taxon>Kitasatosporales</taxon>
        <taxon>Streptomycetaceae</taxon>
        <taxon>Kitasatospora</taxon>
    </lineage>
</organism>
<dbReference type="RefSeq" id="WP_145908022.1">
    <property type="nucleotide sequence ID" value="NZ_BAAAMZ010000004.1"/>
</dbReference>
<feature type="region of interest" description="Disordered" evidence="2">
    <location>
        <begin position="100"/>
        <end position="125"/>
    </location>
</feature>
<protein>
    <submittedName>
        <fullName evidence="4">N-acetylmuramic acid 6-phosphate etherase</fullName>
    </submittedName>
</protein>